<feature type="transmembrane region" description="Helical" evidence="1">
    <location>
        <begin position="51"/>
        <end position="72"/>
    </location>
</feature>
<evidence type="ECO:0008006" key="4">
    <source>
        <dbReference type="Google" id="ProtNLM"/>
    </source>
</evidence>
<dbReference type="InterPro" id="IPR007462">
    <property type="entry name" value="COV1-like"/>
</dbReference>
<keyword evidence="1" id="KW-1133">Transmembrane helix</keyword>
<dbReference type="RefSeq" id="WP_126981068.1">
    <property type="nucleotide sequence ID" value="NZ_CAWUGC010000010.1"/>
</dbReference>
<gene>
    <name evidence="2" type="ORF">CUZ56_02906</name>
</gene>
<keyword evidence="1" id="KW-0472">Membrane</keyword>
<accession>A0A433S9S4</accession>
<protein>
    <recommendedName>
        <fullName evidence="4">DUF502 domain-containing protein</fullName>
    </recommendedName>
</protein>
<sequence>MSTLRRWFLSGLLVLLPLGVTLWVLSLALSLLDGSIGWLPKHWQPEAWLGFRVPGMGVVLMLVVVLAVGAIASNYVGFRLVRWWDGVLGRIPVVRSIYSGVKQVSDTLFSDKGHAFREVVLLQFPRQGIWTIAFVTGHPGGAVEKYLDSQLYLNVFVPTAPNPTSGYFIIVPRSDVIELDMSVDDALKVVVSMGVIVPPVVPAAPDGVLETGVEQNDEKSS</sequence>
<keyword evidence="1" id="KW-0812">Transmembrane</keyword>
<dbReference type="PANTHER" id="PTHR31876:SF26">
    <property type="entry name" value="PROTEIN LIKE COV 2"/>
    <property type="match status" value="1"/>
</dbReference>
<evidence type="ECO:0000313" key="2">
    <source>
        <dbReference type="EMBL" id="RUS65449.1"/>
    </source>
</evidence>
<evidence type="ECO:0000256" key="1">
    <source>
        <dbReference type="SAM" id="Phobius"/>
    </source>
</evidence>
<dbReference type="Proteomes" id="UP000286947">
    <property type="component" value="Unassembled WGS sequence"/>
</dbReference>
<dbReference type="PANTHER" id="PTHR31876">
    <property type="entry name" value="COV-LIKE PROTEIN 1"/>
    <property type="match status" value="1"/>
</dbReference>
<dbReference type="AlphaFoldDB" id="A0A433S9S4"/>
<feature type="transmembrane region" description="Helical" evidence="1">
    <location>
        <begin position="7"/>
        <end position="31"/>
    </location>
</feature>
<organism evidence="2 3">
    <name type="scientific">Saezia sanguinis</name>
    <dbReference type="NCBI Taxonomy" id="1965230"/>
    <lineage>
        <taxon>Bacteria</taxon>
        <taxon>Pseudomonadati</taxon>
        <taxon>Pseudomonadota</taxon>
        <taxon>Betaproteobacteria</taxon>
        <taxon>Burkholderiales</taxon>
        <taxon>Saeziaceae</taxon>
        <taxon>Saezia</taxon>
    </lineage>
</organism>
<dbReference type="OrthoDB" id="9780267at2"/>
<evidence type="ECO:0000313" key="3">
    <source>
        <dbReference type="Proteomes" id="UP000286947"/>
    </source>
</evidence>
<keyword evidence="3" id="KW-1185">Reference proteome</keyword>
<comment type="caution">
    <text evidence="2">The sequence shown here is derived from an EMBL/GenBank/DDBJ whole genome shotgun (WGS) entry which is preliminary data.</text>
</comment>
<name>A0A433S9S4_9BURK</name>
<proteinExistence type="predicted"/>
<dbReference type="EMBL" id="PQSP01000012">
    <property type="protein sequence ID" value="RUS65449.1"/>
    <property type="molecule type" value="Genomic_DNA"/>
</dbReference>
<dbReference type="Pfam" id="PF04367">
    <property type="entry name" value="DUF502"/>
    <property type="match status" value="1"/>
</dbReference>
<reference evidence="2 3" key="1">
    <citation type="submission" date="2018-01" db="EMBL/GenBank/DDBJ databases">
        <title>Saezia sanguinis gen. nov., sp. nov., in the order Burkholderiales isolated from human blood.</title>
        <authorList>
            <person name="Medina-Pascual M.J."/>
            <person name="Valdezate S."/>
            <person name="Monzon S."/>
            <person name="Cuesta I."/>
            <person name="Carrasco G."/>
            <person name="Villalon P."/>
            <person name="Saez-Nieto J.A."/>
        </authorList>
    </citation>
    <scope>NUCLEOTIDE SEQUENCE [LARGE SCALE GENOMIC DNA]</scope>
    <source>
        <strain evidence="2 3">CNM695-12</strain>
    </source>
</reference>